<dbReference type="InterPro" id="IPR013950">
    <property type="entry name" value="Mis14/Nsl1"/>
</dbReference>
<sequence>MEARLGRVRCSSKRAVLAALERLAEPLRKRLKDFPQEAQQIFETAVQENILVNGLLWQEVSEEDELKYGSDIRALDDDLDECIKETASKRKQFPRKIVGHLARTMKAERESLKLYQPAVMTQLKTEVPPEQVSKEKELVKIASNISRDMSDVMKHLPTFMEKAEGLLQTLTLVPIMKQSQTNKAIFSTPTEMCFQNSNVQTLLLGKSDVTPIETERKLKSRKSHKSKVYSSINRRYPKRRLHLGQ</sequence>
<evidence type="ECO:0008006" key="3">
    <source>
        <dbReference type="Google" id="ProtNLM"/>
    </source>
</evidence>
<name>A0A401SML4_CHIPU</name>
<accession>A0A401SML4</accession>
<dbReference type="GO" id="GO:0000444">
    <property type="term" value="C:MIS12/MIND type complex"/>
    <property type="evidence" value="ECO:0007669"/>
    <property type="project" value="TreeGrafter"/>
</dbReference>
<organism evidence="1 2">
    <name type="scientific">Chiloscyllium punctatum</name>
    <name type="common">Brownbanded bambooshark</name>
    <name type="synonym">Hemiscyllium punctatum</name>
    <dbReference type="NCBI Taxonomy" id="137246"/>
    <lineage>
        <taxon>Eukaryota</taxon>
        <taxon>Metazoa</taxon>
        <taxon>Chordata</taxon>
        <taxon>Craniata</taxon>
        <taxon>Vertebrata</taxon>
        <taxon>Chondrichthyes</taxon>
        <taxon>Elasmobranchii</taxon>
        <taxon>Galeomorphii</taxon>
        <taxon>Galeoidea</taxon>
        <taxon>Orectolobiformes</taxon>
        <taxon>Hemiscylliidae</taxon>
        <taxon>Chiloscyllium</taxon>
    </lineage>
</organism>
<proteinExistence type="predicted"/>
<evidence type="ECO:0000313" key="1">
    <source>
        <dbReference type="EMBL" id="GCC31654.1"/>
    </source>
</evidence>
<gene>
    <name evidence="1" type="ORF">chiPu_0010114</name>
</gene>
<dbReference type="Proteomes" id="UP000287033">
    <property type="component" value="Unassembled WGS sequence"/>
</dbReference>
<dbReference type="EMBL" id="BEZZ01000379">
    <property type="protein sequence ID" value="GCC31654.1"/>
    <property type="molecule type" value="Genomic_DNA"/>
</dbReference>
<dbReference type="PANTHER" id="PTHR31749">
    <property type="entry name" value="KINETOCHORE-ASSOCIATED PROTEIN NSL1 HOMOLOG"/>
    <property type="match status" value="1"/>
</dbReference>
<dbReference type="OMA" id="SINRRYP"/>
<protein>
    <recommendedName>
        <fullName evidence="3">NSL1 component of MIS12 kinetochore complex</fullName>
    </recommendedName>
</protein>
<dbReference type="AlphaFoldDB" id="A0A401SML4"/>
<dbReference type="Pfam" id="PF08641">
    <property type="entry name" value="Mis14"/>
    <property type="match status" value="1"/>
</dbReference>
<reference evidence="1 2" key="1">
    <citation type="journal article" date="2018" name="Nat. Ecol. Evol.">
        <title>Shark genomes provide insights into elasmobranch evolution and the origin of vertebrates.</title>
        <authorList>
            <person name="Hara Y"/>
            <person name="Yamaguchi K"/>
            <person name="Onimaru K"/>
            <person name="Kadota M"/>
            <person name="Koyanagi M"/>
            <person name="Keeley SD"/>
            <person name="Tatsumi K"/>
            <person name="Tanaka K"/>
            <person name="Motone F"/>
            <person name="Kageyama Y"/>
            <person name="Nozu R"/>
            <person name="Adachi N"/>
            <person name="Nishimura O"/>
            <person name="Nakagawa R"/>
            <person name="Tanegashima C"/>
            <person name="Kiyatake I"/>
            <person name="Matsumoto R"/>
            <person name="Murakumo K"/>
            <person name="Nishida K"/>
            <person name="Terakita A"/>
            <person name="Kuratani S"/>
            <person name="Sato K"/>
            <person name="Hyodo S Kuraku.S."/>
        </authorList>
    </citation>
    <scope>NUCLEOTIDE SEQUENCE [LARGE SCALE GENOMIC DNA]</scope>
</reference>
<dbReference type="GO" id="GO:0000070">
    <property type="term" value="P:mitotic sister chromatid segregation"/>
    <property type="evidence" value="ECO:0007669"/>
    <property type="project" value="InterPro"/>
</dbReference>
<dbReference type="PANTHER" id="PTHR31749:SF3">
    <property type="entry name" value="KINETOCHORE-ASSOCIATED PROTEIN NSL1 HOMOLOG"/>
    <property type="match status" value="1"/>
</dbReference>
<dbReference type="STRING" id="137246.A0A401SML4"/>
<evidence type="ECO:0000313" key="2">
    <source>
        <dbReference type="Proteomes" id="UP000287033"/>
    </source>
</evidence>
<keyword evidence="2" id="KW-1185">Reference proteome</keyword>
<dbReference type="OrthoDB" id="5973266at2759"/>
<comment type="caution">
    <text evidence="1">The sequence shown here is derived from an EMBL/GenBank/DDBJ whole genome shotgun (WGS) entry which is preliminary data.</text>
</comment>